<name>A0A9P4U640_9PLEO</name>
<accession>A0A9P4U640</accession>
<gene>
    <name evidence="1" type="ORF">P171DRAFT_449826</name>
</gene>
<keyword evidence="2" id="KW-1185">Reference proteome</keyword>
<dbReference type="AlphaFoldDB" id="A0A9P4U640"/>
<dbReference type="Proteomes" id="UP000799764">
    <property type="component" value="Unassembled WGS sequence"/>
</dbReference>
<organism evidence="1 2">
    <name type="scientific">Karstenula rhodostoma CBS 690.94</name>
    <dbReference type="NCBI Taxonomy" id="1392251"/>
    <lineage>
        <taxon>Eukaryota</taxon>
        <taxon>Fungi</taxon>
        <taxon>Dikarya</taxon>
        <taxon>Ascomycota</taxon>
        <taxon>Pezizomycotina</taxon>
        <taxon>Dothideomycetes</taxon>
        <taxon>Pleosporomycetidae</taxon>
        <taxon>Pleosporales</taxon>
        <taxon>Massarineae</taxon>
        <taxon>Didymosphaeriaceae</taxon>
        <taxon>Karstenula</taxon>
    </lineage>
</organism>
<comment type="caution">
    <text evidence="1">The sequence shown here is derived from an EMBL/GenBank/DDBJ whole genome shotgun (WGS) entry which is preliminary data.</text>
</comment>
<dbReference type="EMBL" id="MU001515">
    <property type="protein sequence ID" value="KAF2437617.1"/>
    <property type="molecule type" value="Genomic_DNA"/>
</dbReference>
<evidence type="ECO:0000313" key="1">
    <source>
        <dbReference type="EMBL" id="KAF2437617.1"/>
    </source>
</evidence>
<evidence type="ECO:0000313" key="2">
    <source>
        <dbReference type="Proteomes" id="UP000799764"/>
    </source>
</evidence>
<sequence length="114" mass="12566">MASTAAASIQNSIFSCLCAQCQCGLRRTRGMSGDKMSGNKIVCNDRKEASRFLLYIDKQSLQSLKDARSLGSVPCLRSRALTPVELDYWFLDSESAFSHCLDLVVRPRPATIST</sequence>
<reference evidence="1" key="1">
    <citation type="journal article" date="2020" name="Stud. Mycol.">
        <title>101 Dothideomycetes genomes: a test case for predicting lifestyles and emergence of pathogens.</title>
        <authorList>
            <person name="Haridas S."/>
            <person name="Albert R."/>
            <person name="Binder M."/>
            <person name="Bloem J."/>
            <person name="Labutti K."/>
            <person name="Salamov A."/>
            <person name="Andreopoulos B."/>
            <person name="Baker S."/>
            <person name="Barry K."/>
            <person name="Bills G."/>
            <person name="Bluhm B."/>
            <person name="Cannon C."/>
            <person name="Castanera R."/>
            <person name="Culley D."/>
            <person name="Daum C."/>
            <person name="Ezra D."/>
            <person name="Gonzalez J."/>
            <person name="Henrissat B."/>
            <person name="Kuo A."/>
            <person name="Liang C."/>
            <person name="Lipzen A."/>
            <person name="Lutzoni F."/>
            <person name="Magnuson J."/>
            <person name="Mondo S."/>
            <person name="Nolan M."/>
            <person name="Ohm R."/>
            <person name="Pangilinan J."/>
            <person name="Park H.-J."/>
            <person name="Ramirez L."/>
            <person name="Alfaro M."/>
            <person name="Sun H."/>
            <person name="Tritt A."/>
            <person name="Yoshinaga Y."/>
            <person name="Zwiers L.-H."/>
            <person name="Turgeon B."/>
            <person name="Goodwin S."/>
            <person name="Spatafora J."/>
            <person name="Crous P."/>
            <person name="Grigoriev I."/>
        </authorList>
    </citation>
    <scope>NUCLEOTIDE SEQUENCE</scope>
    <source>
        <strain evidence="1">CBS 690.94</strain>
    </source>
</reference>
<proteinExistence type="predicted"/>
<protein>
    <submittedName>
        <fullName evidence="1">Uncharacterized protein</fullName>
    </submittedName>
</protein>